<proteinExistence type="predicted"/>
<comment type="caution">
    <text evidence="2">The sequence shown here is derived from an EMBL/GenBank/DDBJ whole genome shotgun (WGS) entry which is preliminary data.</text>
</comment>
<accession>A0A5M9QRV8</accession>
<feature type="transmembrane region" description="Helical" evidence="1">
    <location>
        <begin position="26"/>
        <end position="46"/>
    </location>
</feature>
<feature type="transmembrane region" description="Helical" evidence="1">
    <location>
        <begin position="52"/>
        <end position="75"/>
    </location>
</feature>
<reference evidence="2 3" key="1">
    <citation type="submission" date="2019-09" db="EMBL/GenBank/DDBJ databases">
        <title>Draft genome sequence of various Type strains from the CCUG.</title>
        <authorList>
            <person name="Pineiro-Iglesias B."/>
            <person name="Tunovic T."/>
            <person name="Unosson C."/>
            <person name="Inganas E."/>
            <person name="Ohlen M."/>
            <person name="Cardew S."/>
            <person name="Jensie-Markopoulos S."/>
            <person name="Salva-Serra F."/>
            <person name="Jaen-Luchoro D."/>
            <person name="Karlsson R."/>
            <person name="Svensson-Stadler L."/>
            <person name="Chun J."/>
            <person name="Moore E."/>
        </authorList>
    </citation>
    <scope>NUCLEOTIDE SEQUENCE [LARGE SCALE GENOMIC DNA]</scope>
    <source>
        <strain evidence="2 3">CCUG 32756T</strain>
    </source>
</reference>
<keyword evidence="1" id="KW-0812">Transmembrane</keyword>
<dbReference type="Proteomes" id="UP000323707">
    <property type="component" value="Unassembled WGS sequence"/>
</dbReference>
<keyword evidence="1" id="KW-0472">Membrane</keyword>
<dbReference type="RefSeq" id="WP_023929378.1">
    <property type="nucleotide sequence ID" value="NZ_CAUWKU010000006.1"/>
</dbReference>
<dbReference type="InterPro" id="IPR013417">
    <property type="entry name" value="CHP02588"/>
</dbReference>
<name>A0A5M9QRV8_9HELI</name>
<evidence type="ECO:0000313" key="2">
    <source>
        <dbReference type="EMBL" id="KAA8710767.1"/>
    </source>
</evidence>
<dbReference type="AlphaFoldDB" id="A0A5M9QRV8"/>
<organism evidence="2 3">
    <name type="scientific">Helicobacter canis</name>
    <dbReference type="NCBI Taxonomy" id="29419"/>
    <lineage>
        <taxon>Bacteria</taxon>
        <taxon>Pseudomonadati</taxon>
        <taxon>Campylobacterota</taxon>
        <taxon>Epsilonproteobacteria</taxon>
        <taxon>Campylobacterales</taxon>
        <taxon>Helicobacteraceae</taxon>
        <taxon>Helicobacter</taxon>
    </lineage>
</organism>
<sequence length="180" mass="20635">MDFAQNFLGLKALIASASMHIKTPEIAVFGLFFLVFVLVFFFSLIFWRYRLIFALCFCLEACILVLAPFGVAYIMRNFLYPIKVSYTHFAPFVYTSGFNFDLTIRNLSKKLTIKECMLTITPLRDNPKQSLLITLQDKLLPLSAYTQVLNRQIKPKESARWSGIVDGYAGKNYSAMIDCH</sequence>
<dbReference type="Pfam" id="PF09624">
    <property type="entry name" value="DUF2393"/>
    <property type="match status" value="1"/>
</dbReference>
<evidence type="ECO:0000313" key="3">
    <source>
        <dbReference type="Proteomes" id="UP000323707"/>
    </source>
</evidence>
<evidence type="ECO:0000256" key="1">
    <source>
        <dbReference type="SAM" id="Phobius"/>
    </source>
</evidence>
<keyword evidence="1" id="KW-1133">Transmembrane helix</keyword>
<gene>
    <name evidence="2" type="ORF">F4V45_02320</name>
</gene>
<protein>
    <submittedName>
        <fullName evidence="2">DUF2393 domain-containing protein</fullName>
    </submittedName>
</protein>
<dbReference type="EMBL" id="VXKE01000006">
    <property type="protein sequence ID" value="KAA8710767.1"/>
    <property type="molecule type" value="Genomic_DNA"/>
</dbReference>